<evidence type="ECO:0000256" key="2">
    <source>
        <dbReference type="ARBA" id="ARBA00010387"/>
    </source>
</evidence>
<name>A0ABV6SA60_9SPHN</name>
<dbReference type="RefSeq" id="WP_267218862.1">
    <property type="nucleotide sequence ID" value="NZ_JAPCWC010000002.1"/>
</dbReference>
<dbReference type="Pfam" id="PF00274">
    <property type="entry name" value="Glycolytic"/>
    <property type="match status" value="1"/>
</dbReference>
<comment type="caution">
    <text evidence="7">The sequence shown here is derived from an EMBL/GenBank/DDBJ whole genome shotgun (WGS) entry which is preliminary data.</text>
</comment>
<keyword evidence="8" id="KW-1185">Reference proteome</keyword>
<evidence type="ECO:0000256" key="4">
    <source>
        <dbReference type="ARBA" id="ARBA00023152"/>
    </source>
</evidence>
<evidence type="ECO:0000256" key="5">
    <source>
        <dbReference type="ARBA" id="ARBA00023239"/>
    </source>
</evidence>
<dbReference type="SUPFAM" id="SSF51569">
    <property type="entry name" value="Aldolase"/>
    <property type="match status" value="1"/>
</dbReference>
<dbReference type="Proteomes" id="UP001589858">
    <property type="component" value="Unassembled WGS sequence"/>
</dbReference>
<evidence type="ECO:0000313" key="7">
    <source>
        <dbReference type="EMBL" id="MFC0686148.1"/>
    </source>
</evidence>
<dbReference type="PANTHER" id="PTHR11627">
    <property type="entry name" value="FRUCTOSE-BISPHOSPHATE ALDOLASE"/>
    <property type="match status" value="1"/>
</dbReference>
<keyword evidence="4" id="KW-0324">Glycolysis</keyword>
<dbReference type="EC" id="4.1.2.13" evidence="3"/>
<keyword evidence="5" id="KW-0456">Lyase</keyword>
<evidence type="ECO:0000256" key="1">
    <source>
        <dbReference type="ARBA" id="ARBA00004714"/>
    </source>
</evidence>
<dbReference type="InterPro" id="IPR013785">
    <property type="entry name" value="Aldolase_TIM"/>
</dbReference>
<sequence>MEFSEMTAKIAGGNGFIAALDQSGGSTPKALKGYGIEEGAWSTEEEMFGLIHQMRARIISSPVFTGEKVLGAILFERTMDGEVNGVPTPQALIAKGVVPFIKVDKGLEDEVNGVQLMKPMPTLDALLERSKALGVFGTKERSVINSANAEGIAAVVRQQFEIGKQVLSHGMMPIVEPEVNIKSATRAECDQILLAELLKNLDELPEGQKVMLKLSLPIVPGTFDPLVTHPKVLRVVALSGGYERPEACVELAKNKGIIASFSRALLQDLRAQMSDAQFDAALGEAIDEIFKGSTQKADAAAAV</sequence>
<dbReference type="Gene3D" id="3.20.20.70">
    <property type="entry name" value="Aldolase class I"/>
    <property type="match status" value="1"/>
</dbReference>
<evidence type="ECO:0000256" key="6">
    <source>
        <dbReference type="ARBA" id="ARBA00029799"/>
    </source>
</evidence>
<proteinExistence type="inferred from homology"/>
<accession>A0ABV6SA60</accession>
<comment type="pathway">
    <text evidence="1">Carbohydrate degradation; glycolysis; D-glyceraldehyde 3-phosphate and glycerone phosphate from D-glucose: step 4/4.</text>
</comment>
<dbReference type="InterPro" id="IPR000741">
    <property type="entry name" value="FBA_I"/>
</dbReference>
<dbReference type="NCBIfam" id="NF003784">
    <property type="entry name" value="PRK05377.1"/>
    <property type="match status" value="1"/>
</dbReference>
<comment type="similarity">
    <text evidence="2">Belongs to the class I fructose-bisphosphate aldolase family.</text>
</comment>
<evidence type="ECO:0000313" key="8">
    <source>
        <dbReference type="Proteomes" id="UP001589858"/>
    </source>
</evidence>
<evidence type="ECO:0000256" key="3">
    <source>
        <dbReference type="ARBA" id="ARBA00013068"/>
    </source>
</evidence>
<reference evidence="7 8" key="1">
    <citation type="submission" date="2024-09" db="EMBL/GenBank/DDBJ databases">
        <authorList>
            <person name="Sun Q."/>
            <person name="Mori K."/>
        </authorList>
    </citation>
    <scope>NUCLEOTIDE SEQUENCE [LARGE SCALE GENOMIC DNA]</scope>
    <source>
        <strain evidence="7 8">CICC 11035S</strain>
    </source>
</reference>
<protein>
    <recommendedName>
        <fullName evidence="3">fructose-bisphosphate aldolase</fullName>
        <ecNumber evidence="3">4.1.2.13</ecNumber>
    </recommendedName>
    <alternativeName>
        <fullName evidence="6">Fructose-bisphosphate aldolase class I</fullName>
    </alternativeName>
</protein>
<gene>
    <name evidence="7" type="ORF">ACFFF8_16260</name>
</gene>
<organism evidence="7 8">
    <name type="scientific">Novosphingobium clariflavum</name>
    <dbReference type="NCBI Taxonomy" id="2029884"/>
    <lineage>
        <taxon>Bacteria</taxon>
        <taxon>Pseudomonadati</taxon>
        <taxon>Pseudomonadota</taxon>
        <taxon>Alphaproteobacteria</taxon>
        <taxon>Sphingomonadales</taxon>
        <taxon>Sphingomonadaceae</taxon>
        <taxon>Novosphingobium</taxon>
    </lineage>
</organism>
<dbReference type="EMBL" id="JBHLTM010000061">
    <property type="protein sequence ID" value="MFC0686148.1"/>
    <property type="molecule type" value="Genomic_DNA"/>
</dbReference>